<dbReference type="InterPro" id="IPR043734">
    <property type="entry name" value="DUF5678"/>
</dbReference>
<evidence type="ECO:0000313" key="2">
    <source>
        <dbReference type="EMBL" id="OGI76849.1"/>
    </source>
</evidence>
<gene>
    <name evidence="2" type="ORF">A3B85_01920</name>
</gene>
<evidence type="ECO:0000259" key="1">
    <source>
        <dbReference type="Pfam" id="PF18929"/>
    </source>
</evidence>
<sequence>MAIDWTKIYKKYKGLWVALADDEMTVLGSGKTLKEALSKAKKNGHTNPILTRMPESLVTYVGSP</sequence>
<dbReference type="AlphaFoldDB" id="A0A1F6W4M0"/>
<dbReference type="EMBL" id="MFUA01000017">
    <property type="protein sequence ID" value="OGI76849.1"/>
    <property type="molecule type" value="Genomic_DNA"/>
</dbReference>
<feature type="domain" description="DUF5678" evidence="1">
    <location>
        <begin position="8"/>
        <end position="54"/>
    </location>
</feature>
<name>A0A1F6W4M0_9BACT</name>
<comment type="caution">
    <text evidence="2">The sequence shown here is derived from an EMBL/GenBank/DDBJ whole genome shotgun (WGS) entry which is preliminary data.</text>
</comment>
<dbReference type="Proteomes" id="UP000178374">
    <property type="component" value="Unassembled WGS sequence"/>
</dbReference>
<protein>
    <recommendedName>
        <fullName evidence="1">DUF5678 domain-containing protein</fullName>
    </recommendedName>
</protein>
<organism evidence="2 3">
    <name type="scientific">Candidatus Nomurabacteria bacterium RIFCSPHIGHO2_02_FULL_37_13</name>
    <dbReference type="NCBI Taxonomy" id="1801750"/>
    <lineage>
        <taxon>Bacteria</taxon>
        <taxon>Candidatus Nomuraibacteriota</taxon>
    </lineage>
</organism>
<dbReference type="Pfam" id="PF18929">
    <property type="entry name" value="DUF5678"/>
    <property type="match status" value="1"/>
</dbReference>
<evidence type="ECO:0000313" key="3">
    <source>
        <dbReference type="Proteomes" id="UP000178374"/>
    </source>
</evidence>
<reference evidence="2 3" key="1">
    <citation type="journal article" date="2016" name="Nat. Commun.">
        <title>Thousands of microbial genomes shed light on interconnected biogeochemical processes in an aquifer system.</title>
        <authorList>
            <person name="Anantharaman K."/>
            <person name="Brown C.T."/>
            <person name="Hug L.A."/>
            <person name="Sharon I."/>
            <person name="Castelle C.J."/>
            <person name="Probst A.J."/>
            <person name="Thomas B.C."/>
            <person name="Singh A."/>
            <person name="Wilkins M.J."/>
            <person name="Karaoz U."/>
            <person name="Brodie E.L."/>
            <person name="Williams K.H."/>
            <person name="Hubbard S.S."/>
            <person name="Banfield J.F."/>
        </authorList>
    </citation>
    <scope>NUCLEOTIDE SEQUENCE [LARGE SCALE GENOMIC DNA]</scope>
</reference>
<dbReference type="STRING" id="1801750.A3B85_01920"/>
<accession>A0A1F6W4M0</accession>
<proteinExistence type="predicted"/>